<reference evidence="1" key="1">
    <citation type="submission" date="2021-06" db="EMBL/GenBank/DDBJ databases">
        <authorList>
            <person name="Kallberg Y."/>
            <person name="Tangrot J."/>
            <person name="Rosling A."/>
        </authorList>
    </citation>
    <scope>NUCLEOTIDE SEQUENCE</scope>
    <source>
        <strain evidence="1">UK204</strain>
    </source>
</reference>
<protein>
    <submittedName>
        <fullName evidence="1">13454_t:CDS:1</fullName>
    </submittedName>
</protein>
<proteinExistence type="predicted"/>
<name>A0A9N8Z812_9GLOM</name>
<evidence type="ECO:0000313" key="1">
    <source>
        <dbReference type="EMBL" id="CAG8479722.1"/>
    </source>
</evidence>
<evidence type="ECO:0000313" key="2">
    <source>
        <dbReference type="Proteomes" id="UP000789570"/>
    </source>
</evidence>
<dbReference type="EMBL" id="CAJVPQ010000419">
    <property type="protein sequence ID" value="CAG8479722.1"/>
    <property type="molecule type" value="Genomic_DNA"/>
</dbReference>
<dbReference type="Proteomes" id="UP000789570">
    <property type="component" value="Unassembled WGS sequence"/>
</dbReference>
<sequence length="65" mass="7187">MSIGIKVGLITKSAIESNWILTSSLKKFDSLAALIILEVMNSEFGLSTLGLIKFYQVVVVQERLE</sequence>
<keyword evidence="2" id="KW-1185">Reference proteome</keyword>
<organism evidence="1 2">
    <name type="scientific">Funneliformis caledonium</name>
    <dbReference type="NCBI Taxonomy" id="1117310"/>
    <lineage>
        <taxon>Eukaryota</taxon>
        <taxon>Fungi</taxon>
        <taxon>Fungi incertae sedis</taxon>
        <taxon>Mucoromycota</taxon>
        <taxon>Glomeromycotina</taxon>
        <taxon>Glomeromycetes</taxon>
        <taxon>Glomerales</taxon>
        <taxon>Glomeraceae</taxon>
        <taxon>Funneliformis</taxon>
    </lineage>
</organism>
<comment type="caution">
    <text evidence="1">The sequence shown here is derived from an EMBL/GenBank/DDBJ whole genome shotgun (WGS) entry which is preliminary data.</text>
</comment>
<accession>A0A9N8Z812</accession>
<gene>
    <name evidence="1" type="ORF">FCALED_LOCUS2645</name>
</gene>
<dbReference type="AlphaFoldDB" id="A0A9N8Z812"/>